<dbReference type="SMART" id="SM00382">
    <property type="entry name" value="AAA"/>
    <property type="match status" value="3"/>
</dbReference>
<dbReference type="Pfam" id="PF00004">
    <property type="entry name" value="AAA"/>
    <property type="match status" value="1"/>
</dbReference>
<dbReference type="PRINTS" id="PR00300">
    <property type="entry name" value="CLPPROTEASEA"/>
</dbReference>
<dbReference type="GO" id="GO:0005524">
    <property type="term" value="F:ATP binding"/>
    <property type="evidence" value="ECO:0007669"/>
    <property type="project" value="UniProtKB-KW"/>
</dbReference>
<dbReference type="PROSITE" id="PS00871">
    <property type="entry name" value="CLPAB_2"/>
    <property type="match status" value="2"/>
</dbReference>
<dbReference type="InterPro" id="IPR018368">
    <property type="entry name" value="ClpA/B_CS1"/>
</dbReference>
<evidence type="ECO:0000256" key="4">
    <source>
        <dbReference type="ARBA" id="ARBA00022737"/>
    </source>
</evidence>
<dbReference type="FunFam" id="1.10.1780.10:FF:000004">
    <property type="entry name" value="ATP-dependent Clp protease ATP-binding subunit ClpC"/>
    <property type="match status" value="1"/>
</dbReference>
<evidence type="ECO:0000313" key="12">
    <source>
        <dbReference type="EMBL" id="GBF96227.1"/>
    </source>
</evidence>
<comment type="subcellular location">
    <subcellularLocation>
        <location evidence="1">Plastid</location>
        <location evidence="1">Chloroplast</location>
    </subcellularLocation>
</comment>
<keyword evidence="2" id="KW-0150">Chloroplast</keyword>
<dbReference type="InParanoid" id="A0A2V0PG97"/>
<dbReference type="InterPro" id="IPR027417">
    <property type="entry name" value="P-loop_NTPase"/>
</dbReference>
<dbReference type="PROSITE" id="PS51903">
    <property type="entry name" value="CLP_R"/>
    <property type="match status" value="1"/>
</dbReference>
<dbReference type="InterPro" id="IPR004176">
    <property type="entry name" value="Clp_R_N"/>
</dbReference>
<evidence type="ECO:0000256" key="5">
    <source>
        <dbReference type="ARBA" id="ARBA00022741"/>
    </source>
</evidence>
<dbReference type="Pfam" id="PF02861">
    <property type="entry name" value="Clp_N"/>
    <property type="match status" value="1"/>
</dbReference>
<dbReference type="Gene3D" id="1.10.1780.10">
    <property type="entry name" value="Clp, N-terminal domain"/>
    <property type="match status" value="1"/>
</dbReference>
<dbReference type="FunFam" id="3.40.50.300:FF:000010">
    <property type="entry name" value="Chaperone clpB 1, putative"/>
    <property type="match status" value="1"/>
</dbReference>
<dbReference type="PANTHER" id="PTHR11638">
    <property type="entry name" value="ATP-DEPENDENT CLP PROTEASE"/>
    <property type="match status" value="1"/>
</dbReference>
<dbReference type="InterPro" id="IPR050130">
    <property type="entry name" value="ClpA_ClpB"/>
</dbReference>
<feature type="domain" description="Clp R" evidence="11">
    <location>
        <begin position="42"/>
        <end position="184"/>
    </location>
</feature>
<keyword evidence="7 9" id="KW-0143">Chaperone</keyword>
<keyword evidence="4 8" id="KW-0677">Repeat</keyword>
<evidence type="ECO:0000256" key="6">
    <source>
        <dbReference type="ARBA" id="ARBA00022840"/>
    </source>
</evidence>
<dbReference type="Proteomes" id="UP000247498">
    <property type="component" value="Unassembled WGS sequence"/>
</dbReference>
<dbReference type="InterPro" id="IPR001943">
    <property type="entry name" value="UVR_dom"/>
</dbReference>
<dbReference type="CDD" id="cd19499">
    <property type="entry name" value="RecA-like_ClpB_Hsp104-like"/>
    <property type="match status" value="2"/>
</dbReference>
<dbReference type="FunFam" id="1.10.8.60:FF:000017">
    <property type="entry name" value="ATP-dependent chaperone ClpB"/>
    <property type="match status" value="1"/>
</dbReference>
<organism evidence="12 13">
    <name type="scientific">Raphidocelis subcapitata</name>
    <dbReference type="NCBI Taxonomy" id="307507"/>
    <lineage>
        <taxon>Eukaryota</taxon>
        <taxon>Viridiplantae</taxon>
        <taxon>Chlorophyta</taxon>
        <taxon>core chlorophytes</taxon>
        <taxon>Chlorophyceae</taxon>
        <taxon>CS clade</taxon>
        <taxon>Sphaeropleales</taxon>
        <taxon>Selenastraceae</taxon>
        <taxon>Raphidocelis</taxon>
    </lineage>
</organism>
<dbReference type="InterPro" id="IPR028299">
    <property type="entry name" value="ClpA/B_CS2"/>
</dbReference>
<comment type="caution">
    <text evidence="12">The sequence shown here is derived from an EMBL/GenBank/DDBJ whole genome shotgun (WGS) entry which is preliminary data.</text>
</comment>
<dbReference type="PANTHER" id="PTHR11638:SF155">
    <property type="entry name" value="CHAPERONE PROTEIN CLPC1, CHLOROPLASTIC-LIKE"/>
    <property type="match status" value="1"/>
</dbReference>
<dbReference type="GO" id="GO:0008233">
    <property type="term" value="F:peptidase activity"/>
    <property type="evidence" value="ECO:0007669"/>
    <property type="project" value="UniProtKB-KW"/>
</dbReference>
<dbReference type="FunFam" id="3.40.50.300:FF:000025">
    <property type="entry name" value="ATP-dependent Clp protease subunit"/>
    <property type="match status" value="2"/>
</dbReference>
<evidence type="ECO:0000256" key="9">
    <source>
        <dbReference type="RuleBase" id="RU004432"/>
    </source>
</evidence>
<dbReference type="InterPro" id="IPR019489">
    <property type="entry name" value="Clp_ATPase_C"/>
</dbReference>
<dbReference type="Pfam" id="PF02151">
    <property type="entry name" value="UVR"/>
    <property type="match status" value="1"/>
</dbReference>
<dbReference type="Gene3D" id="3.40.50.300">
    <property type="entry name" value="P-loop containing nucleotide triphosphate hydrolases"/>
    <property type="match status" value="4"/>
</dbReference>
<dbReference type="Pfam" id="PF10431">
    <property type="entry name" value="ClpB_D2-small"/>
    <property type="match status" value="1"/>
</dbReference>
<keyword evidence="12" id="KW-0378">Hydrolase</keyword>
<evidence type="ECO:0000259" key="11">
    <source>
        <dbReference type="PROSITE" id="PS51903"/>
    </source>
</evidence>
<dbReference type="FunCoup" id="A0A2V0PG97">
    <property type="interactions" value="843"/>
</dbReference>
<accession>A0A2V0PG97</accession>
<dbReference type="SMART" id="SM01086">
    <property type="entry name" value="ClpB_D2-small"/>
    <property type="match status" value="1"/>
</dbReference>
<dbReference type="GO" id="GO:0006508">
    <property type="term" value="P:proteolysis"/>
    <property type="evidence" value="ECO:0007669"/>
    <property type="project" value="UniProtKB-KW"/>
</dbReference>
<protein>
    <submittedName>
        <fullName evidence="12">ATP-dependent Clp protease ATP-binding subunit, chloroplastic</fullName>
    </submittedName>
</protein>
<gene>
    <name evidence="12" type="ORF">Rsub_08772</name>
</gene>
<dbReference type="Gene3D" id="1.10.8.60">
    <property type="match status" value="1"/>
</dbReference>
<dbReference type="PROSITE" id="PS00870">
    <property type="entry name" value="CLPAB_1"/>
    <property type="match status" value="1"/>
</dbReference>
<dbReference type="CDD" id="cd00009">
    <property type="entry name" value="AAA"/>
    <property type="match status" value="1"/>
</dbReference>
<evidence type="ECO:0000259" key="10">
    <source>
        <dbReference type="PROSITE" id="PS50151"/>
    </source>
</evidence>
<evidence type="ECO:0000256" key="7">
    <source>
        <dbReference type="ARBA" id="ARBA00023186"/>
    </source>
</evidence>
<proteinExistence type="inferred from homology"/>
<dbReference type="Gene3D" id="4.10.860.10">
    <property type="entry name" value="UVR domain"/>
    <property type="match status" value="1"/>
</dbReference>
<evidence type="ECO:0000256" key="2">
    <source>
        <dbReference type="ARBA" id="ARBA00022528"/>
    </source>
</evidence>
<comment type="similarity">
    <text evidence="9">Belongs to the ClpA/ClpB family.</text>
</comment>
<keyword evidence="5 9" id="KW-0547">Nucleotide-binding</keyword>
<keyword evidence="3" id="KW-0934">Plastid</keyword>
<dbReference type="AlphaFoldDB" id="A0A2V0PG97"/>
<name>A0A2V0PG97_9CHLO</name>
<keyword evidence="13" id="KW-1185">Reference proteome</keyword>
<dbReference type="GO" id="GO:0009507">
    <property type="term" value="C:chloroplast"/>
    <property type="evidence" value="ECO:0007669"/>
    <property type="project" value="UniProtKB-SubCell"/>
</dbReference>
<feature type="domain" description="UVR" evidence="10">
    <location>
        <begin position="877"/>
        <end position="906"/>
    </location>
</feature>
<dbReference type="Pfam" id="PF07724">
    <property type="entry name" value="AAA_2"/>
    <property type="match status" value="2"/>
</dbReference>
<dbReference type="InterPro" id="IPR003593">
    <property type="entry name" value="AAA+_ATPase"/>
</dbReference>
<dbReference type="EMBL" id="BDRX01000076">
    <property type="protein sequence ID" value="GBF96227.1"/>
    <property type="molecule type" value="Genomic_DNA"/>
</dbReference>
<dbReference type="SUPFAM" id="SSF52540">
    <property type="entry name" value="P-loop containing nucleoside triphosphate hydrolases"/>
    <property type="match status" value="3"/>
</dbReference>
<dbReference type="InterPro" id="IPR041546">
    <property type="entry name" value="ClpA/ClpB_AAA_lid"/>
</dbReference>
<keyword evidence="12" id="KW-0645">Protease</keyword>
<reference evidence="12 13" key="1">
    <citation type="journal article" date="2018" name="Sci. Rep.">
        <title>Raphidocelis subcapitata (=Pseudokirchneriella subcapitata) provides an insight into genome evolution and environmental adaptations in the Sphaeropleales.</title>
        <authorList>
            <person name="Suzuki S."/>
            <person name="Yamaguchi H."/>
            <person name="Nakajima N."/>
            <person name="Kawachi M."/>
        </authorList>
    </citation>
    <scope>NUCLEOTIDE SEQUENCE [LARGE SCALE GENOMIC DNA]</scope>
    <source>
        <strain evidence="12 13">NIES-35</strain>
    </source>
</reference>
<dbReference type="GO" id="GO:0016887">
    <property type="term" value="F:ATP hydrolysis activity"/>
    <property type="evidence" value="ECO:0007669"/>
    <property type="project" value="InterPro"/>
</dbReference>
<dbReference type="STRING" id="307507.A0A2V0PG97"/>
<keyword evidence="6 9" id="KW-0067">ATP-binding</keyword>
<dbReference type="InterPro" id="IPR036628">
    <property type="entry name" value="Clp_N_dom_sf"/>
</dbReference>
<feature type="domain" description="UVR" evidence="10">
    <location>
        <begin position="439"/>
        <end position="474"/>
    </location>
</feature>
<dbReference type="InterPro" id="IPR001270">
    <property type="entry name" value="ClpA/B"/>
</dbReference>
<evidence type="ECO:0000313" key="13">
    <source>
        <dbReference type="Proteomes" id="UP000247498"/>
    </source>
</evidence>
<dbReference type="PROSITE" id="PS50151">
    <property type="entry name" value="UVR"/>
    <property type="match status" value="2"/>
</dbReference>
<dbReference type="OrthoDB" id="47330at2759"/>
<dbReference type="InterPro" id="IPR003959">
    <property type="entry name" value="ATPase_AAA_core"/>
</dbReference>
<dbReference type="Pfam" id="PF17871">
    <property type="entry name" value="AAA_lid_9"/>
    <property type="match status" value="1"/>
</dbReference>
<dbReference type="SUPFAM" id="SSF81923">
    <property type="entry name" value="Double Clp-N motif"/>
    <property type="match status" value="1"/>
</dbReference>
<evidence type="ECO:0000256" key="1">
    <source>
        <dbReference type="ARBA" id="ARBA00004229"/>
    </source>
</evidence>
<evidence type="ECO:0000256" key="3">
    <source>
        <dbReference type="ARBA" id="ARBA00022640"/>
    </source>
</evidence>
<dbReference type="GO" id="GO:0034605">
    <property type="term" value="P:cellular response to heat"/>
    <property type="evidence" value="ECO:0007669"/>
    <property type="project" value="TreeGrafter"/>
</dbReference>
<evidence type="ECO:0000256" key="8">
    <source>
        <dbReference type="PROSITE-ProRule" id="PRU01251"/>
    </source>
</evidence>
<sequence>MGATSGFMGQRVASMGAAGASARRAAAPRRAAARRMRVSAMFERFTEKAIKVVMLAQEEARRLGHNFVGTEQILLGLIGESTGIAAKVLKSMGVNLKDARVEVEKIIGRGSGFVAVEIPFTPRAKRVLELSLEEARQLGHNYIGTEHILLGLLREGEGVAARVLETLGADPSKIRTQVIRMVGESQEAVGAGVGTASGGQNKMPTLEEYGTNLTRQAEEGKLDPCVGRKKEIQRVIQILGRRTKNNPCLIGEPGVGKTAVAEGLAQLIASGDVPETIEGKQVVTLDMGLLVAGTKYRGEFEERLKKLMDEIKQNDDIILMIDEVHTLIGAGAAEGAIDAANILKPALARGELQCIGATTLDEYRKHIEKDPALERRFQPVVVPEPTVDEAYEILRGLRERYEAHHKLRYTDESLLAAAKFSSQYISDRFLPDKAIDLIDEAGSRVTKDKDAAVRGQDFEKAGALRDREMELKAKISAIVAGAKETSKAEAESVEGGGPMVTEADIANIVAQWTGIPIEKVSSDETERLIKMEEVLHGRVIGQDEAVSAISRAIRRARVGLKNPNRPIASFIFAGPTGVGKSELAKTLASYYFGSEEAMVRLDMSEFMERHTVSKLIGSPPGYVGYSEGGQLTEAVRRRPYTVVLFDEIEKAHPDVFNMMLQILEDGRLTDSKGRTVDFKNTLIIMTSNVGSSVINKGGRSFGFFLRPDDDESAEDMSYGRIKSLVGEELKSYFRPEFLNRLDEIIVFRQLTKKEVKQIADIMLKDVFKRAEEKGLKLEFTEKFKDRLVDEGFNPTYGARPLRRAIMRLIEDCLAERILTGDIKEGDVVIMDVDPDGAIAAIDLIDEAGSRVRLRHIQLPEEARDLDKELKQARPLLVTKDKDAAVRGQDFEKAGSLRDREMELKAKISAIVAGAKETSKAEAESVEGGGPMVTEADIANIVAQWTGIPIEKVSSDETERLIKVSSDETERLIKMEEVLHGRVIGQDEAVSAISRAIRRARVGLKNPNRPIASFIFAGPTGVGKSELAKTLASYYFGSEEAMVRLDMSEFMERHTVSKLIGSPPGYVGYNEGGQLTEAVRRRPYTVVLFDEIEKAHPDVFNMMLQILEDGRLTDSKGRTVDFKNTLIIMTSNVGSSVIEKGGRSFGFFLRPDDDESAEDMSYGRIKSLVGEELKSYFRPEFLNRLDEIIVFRQLTKKEVKQIADIMLKDCLAERILTGDIKEGDVVIMDVDPDGAIAVLAGEKKMRTMMDATPAGIA</sequence>